<sequence>MKQQLLLLLDGLDEVRAEIRDTCVAALNVFQQEESSEIVVTSRIKDYESLSNRLNFQSTICLKLLTLEQVHLYLDSTGFELTGLRTLIGEDRALQELTRSPLMLNIMTVAYQGVKIAALPQTDTTQLFNSYIDRMFQHRQPKLHYSKSVAIRWLVWLAQQMSQQSKTVFFIEQLQPSWLQTTVDKMTYRLGVILLGGVVC</sequence>
<evidence type="ECO:0008006" key="3">
    <source>
        <dbReference type="Google" id="ProtNLM"/>
    </source>
</evidence>
<organism evidence="1 2">
    <name type="scientific">Gloeocapsopsis crepidinum LEGE 06123</name>
    <dbReference type="NCBI Taxonomy" id="588587"/>
    <lineage>
        <taxon>Bacteria</taxon>
        <taxon>Bacillati</taxon>
        <taxon>Cyanobacteriota</taxon>
        <taxon>Cyanophyceae</taxon>
        <taxon>Oscillatoriophycideae</taxon>
        <taxon>Chroococcales</taxon>
        <taxon>Chroococcaceae</taxon>
        <taxon>Gloeocapsopsis</taxon>
    </lineage>
</organism>
<dbReference type="InterPro" id="IPR027417">
    <property type="entry name" value="P-loop_NTPase"/>
</dbReference>
<reference evidence="1 2" key="1">
    <citation type="submission" date="2020-10" db="EMBL/GenBank/DDBJ databases">
        <authorList>
            <person name="Castelo-Branco R."/>
            <person name="Eusebio N."/>
            <person name="Adriana R."/>
            <person name="Vieira A."/>
            <person name="Brugerolle De Fraissinette N."/>
            <person name="Rezende De Castro R."/>
            <person name="Schneider M.P."/>
            <person name="Vasconcelos V."/>
            <person name="Leao P.N."/>
        </authorList>
    </citation>
    <scope>NUCLEOTIDE SEQUENCE [LARGE SCALE GENOMIC DNA]</scope>
    <source>
        <strain evidence="1 2">LEGE 06123</strain>
    </source>
</reference>
<protein>
    <recommendedName>
        <fullName evidence="3">NACHT domain-containing protein</fullName>
    </recommendedName>
</protein>
<dbReference type="Gene3D" id="3.40.50.300">
    <property type="entry name" value="P-loop containing nucleotide triphosphate hydrolases"/>
    <property type="match status" value="1"/>
</dbReference>
<gene>
    <name evidence="1" type="ORF">IQ230_02605</name>
</gene>
<evidence type="ECO:0000313" key="1">
    <source>
        <dbReference type="EMBL" id="MBE9189276.1"/>
    </source>
</evidence>
<name>A0ABR9ULV9_9CHRO</name>
<comment type="caution">
    <text evidence="1">The sequence shown here is derived from an EMBL/GenBank/DDBJ whole genome shotgun (WGS) entry which is preliminary data.</text>
</comment>
<keyword evidence="2" id="KW-1185">Reference proteome</keyword>
<dbReference type="Proteomes" id="UP000651156">
    <property type="component" value="Unassembled WGS sequence"/>
</dbReference>
<evidence type="ECO:0000313" key="2">
    <source>
        <dbReference type="Proteomes" id="UP000651156"/>
    </source>
</evidence>
<accession>A0ABR9ULV9</accession>
<dbReference type="EMBL" id="JADEWN010000004">
    <property type="protein sequence ID" value="MBE9189276.1"/>
    <property type="molecule type" value="Genomic_DNA"/>
</dbReference>
<dbReference type="RefSeq" id="WP_193930496.1">
    <property type="nucleotide sequence ID" value="NZ_CAWPMZ010000085.1"/>
</dbReference>
<proteinExistence type="predicted"/>